<organism evidence="7 8">
    <name type="scientific">Novymonas esmeraldas</name>
    <dbReference type="NCBI Taxonomy" id="1808958"/>
    <lineage>
        <taxon>Eukaryota</taxon>
        <taxon>Discoba</taxon>
        <taxon>Euglenozoa</taxon>
        <taxon>Kinetoplastea</taxon>
        <taxon>Metakinetoplastina</taxon>
        <taxon>Trypanosomatida</taxon>
        <taxon>Trypanosomatidae</taxon>
        <taxon>Novymonas</taxon>
    </lineage>
</organism>
<dbReference type="Gene3D" id="3.30.40.10">
    <property type="entry name" value="Zinc/RING finger domain, C3HC4 (zinc finger)"/>
    <property type="match status" value="1"/>
</dbReference>
<dbReference type="GO" id="GO:0008270">
    <property type="term" value="F:zinc ion binding"/>
    <property type="evidence" value="ECO:0007669"/>
    <property type="project" value="UniProtKB-KW"/>
</dbReference>
<sequence length="416" mass="43762">MVASITFRLKSSNHVGTIDMEGSVMSCRDAQQAIAVKLCAPPEEINVFLAGSSALLHPDEDLPAYAVVDVVRQTYSGRPLFLSRSRFAAPSSAAESVPSSSGFGATFGSGDGQPLTEEERLAQLQAEAALDTGIDEVSTRFRRGGGRGAMGIGMGGRGAGRGMAAGAGGDFFGAGRGRGDAFRANMEENFRPPPKGYICHNCGKGGHLIQHCPSAKGGKAMKVLSFPVGIPESMLVECTMDDPAPKFITRDHRLVKRRVDPSVFTAISIAGHGTSEQDDLHDDLQELVVGADDSADTAGCGTCTTTGTTAADASPATLTTTAKAGLDSSLQCAVHGGVAREAMRLPCCGRLICHDCFNKMAEEALDETRSIGDEEDGGVLCPGCEEPLIMDEVVPATDEREKIKLLLLERKREREA</sequence>
<accession>A0AAW0F534</accession>
<keyword evidence="3" id="KW-0862">Zinc</keyword>
<evidence type="ECO:0000256" key="4">
    <source>
        <dbReference type="PROSITE-ProRule" id="PRU00047"/>
    </source>
</evidence>
<dbReference type="InterPro" id="IPR033489">
    <property type="entry name" value="RBBP6"/>
</dbReference>
<evidence type="ECO:0000259" key="6">
    <source>
        <dbReference type="PROSITE" id="PS50158"/>
    </source>
</evidence>
<evidence type="ECO:0000256" key="2">
    <source>
        <dbReference type="ARBA" id="ARBA00022771"/>
    </source>
</evidence>
<dbReference type="InterPro" id="IPR025829">
    <property type="entry name" value="Zn_knuckle_CX2CX3GHX4C"/>
</dbReference>
<dbReference type="Pfam" id="PF13696">
    <property type="entry name" value="zf-CCHC_2"/>
    <property type="match status" value="1"/>
</dbReference>
<dbReference type="GO" id="GO:0061630">
    <property type="term" value="F:ubiquitin protein ligase activity"/>
    <property type="evidence" value="ECO:0007669"/>
    <property type="project" value="InterPro"/>
</dbReference>
<dbReference type="SUPFAM" id="SSF57850">
    <property type="entry name" value="RING/U-box"/>
    <property type="match status" value="1"/>
</dbReference>
<dbReference type="InterPro" id="IPR013083">
    <property type="entry name" value="Znf_RING/FYVE/PHD"/>
</dbReference>
<keyword evidence="8" id="KW-1185">Reference proteome</keyword>
<evidence type="ECO:0000313" key="8">
    <source>
        <dbReference type="Proteomes" id="UP001430356"/>
    </source>
</evidence>
<evidence type="ECO:0000313" key="7">
    <source>
        <dbReference type="EMBL" id="KAK7201300.1"/>
    </source>
</evidence>
<dbReference type="PANTHER" id="PTHR15439:SF0">
    <property type="entry name" value="CELL DIVISION CYCLE AND APOPTOSIS REGULATOR PROTEIN 1-RELATED"/>
    <property type="match status" value="1"/>
</dbReference>
<evidence type="ECO:0000256" key="1">
    <source>
        <dbReference type="ARBA" id="ARBA00022723"/>
    </source>
</evidence>
<dbReference type="GO" id="GO:0005634">
    <property type="term" value="C:nucleus"/>
    <property type="evidence" value="ECO:0007669"/>
    <property type="project" value="TreeGrafter"/>
</dbReference>
<dbReference type="GO" id="GO:0003676">
    <property type="term" value="F:nucleic acid binding"/>
    <property type="evidence" value="ECO:0007669"/>
    <property type="project" value="InterPro"/>
</dbReference>
<keyword evidence="2 4" id="KW-0863">Zinc-finger</keyword>
<keyword evidence="1" id="KW-0479">Metal-binding</keyword>
<dbReference type="SUPFAM" id="SSF57756">
    <property type="entry name" value="Retrovirus zinc finger-like domains"/>
    <property type="match status" value="1"/>
</dbReference>
<dbReference type="AlphaFoldDB" id="A0AAW0F534"/>
<feature type="region of interest" description="Disordered" evidence="5">
    <location>
        <begin position="93"/>
        <end position="115"/>
    </location>
</feature>
<proteinExistence type="predicted"/>
<comment type="caution">
    <text evidence="7">The sequence shown here is derived from an EMBL/GenBank/DDBJ whole genome shotgun (WGS) entry which is preliminary data.</text>
</comment>
<dbReference type="EMBL" id="JAECZO010000013">
    <property type="protein sequence ID" value="KAK7201300.1"/>
    <property type="molecule type" value="Genomic_DNA"/>
</dbReference>
<evidence type="ECO:0000256" key="5">
    <source>
        <dbReference type="SAM" id="MobiDB-lite"/>
    </source>
</evidence>
<dbReference type="GO" id="GO:0006511">
    <property type="term" value="P:ubiquitin-dependent protein catabolic process"/>
    <property type="evidence" value="ECO:0007669"/>
    <property type="project" value="TreeGrafter"/>
</dbReference>
<dbReference type="GO" id="GO:0006397">
    <property type="term" value="P:mRNA processing"/>
    <property type="evidence" value="ECO:0007669"/>
    <property type="project" value="InterPro"/>
</dbReference>
<protein>
    <submittedName>
        <fullName evidence="7">Nucleic acid binding protein</fullName>
    </submittedName>
</protein>
<feature type="compositionally biased region" description="Low complexity" evidence="5">
    <location>
        <begin position="93"/>
        <end position="104"/>
    </location>
</feature>
<dbReference type="InterPro" id="IPR001878">
    <property type="entry name" value="Znf_CCHC"/>
</dbReference>
<dbReference type="PANTHER" id="PTHR15439">
    <property type="entry name" value="RETINOBLASTOMA-BINDING PROTEIN 6"/>
    <property type="match status" value="1"/>
</dbReference>
<dbReference type="Proteomes" id="UP001430356">
    <property type="component" value="Unassembled WGS sequence"/>
</dbReference>
<reference evidence="7 8" key="1">
    <citation type="journal article" date="2021" name="MBio">
        <title>A New Model Trypanosomatid, Novymonas esmeraldas: Genomic Perception of Its 'Candidatus Pandoraea novymonadis' Endosymbiont.</title>
        <authorList>
            <person name="Zakharova A."/>
            <person name="Saura A."/>
            <person name="Butenko A."/>
            <person name="Podesvova L."/>
            <person name="Warmusova S."/>
            <person name="Kostygov A.Y."/>
            <person name="Nenarokova A."/>
            <person name="Lukes J."/>
            <person name="Opperdoes F.R."/>
            <person name="Yurchenko V."/>
        </authorList>
    </citation>
    <scope>NUCLEOTIDE SEQUENCE [LARGE SCALE GENOMIC DNA]</scope>
    <source>
        <strain evidence="7 8">E262AT.01</strain>
    </source>
</reference>
<dbReference type="PROSITE" id="PS50158">
    <property type="entry name" value="ZF_CCHC"/>
    <property type="match status" value="1"/>
</dbReference>
<dbReference type="InterPro" id="IPR036875">
    <property type="entry name" value="Znf_CCHC_sf"/>
</dbReference>
<feature type="domain" description="CCHC-type" evidence="6">
    <location>
        <begin position="199"/>
        <end position="214"/>
    </location>
</feature>
<name>A0AAW0F534_9TRYP</name>
<gene>
    <name evidence="7" type="ORF">NESM_000191900</name>
</gene>
<dbReference type="GO" id="GO:0016567">
    <property type="term" value="P:protein ubiquitination"/>
    <property type="evidence" value="ECO:0007669"/>
    <property type="project" value="InterPro"/>
</dbReference>
<dbReference type="Gene3D" id="4.10.60.10">
    <property type="entry name" value="Zinc finger, CCHC-type"/>
    <property type="match status" value="1"/>
</dbReference>
<evidence type="ECO:0000256" key="3">
    <source>
        <dbReference type="ARBA" id="ARBA00022833"/>
    </source>
</evidence>